<dbReference type="AlphaFoldDB" id="A0A922HLM0"/>
<sequence length="181" mass="21669">MADNKNLQIKYQTYGEHCRLLKQINKSIVDACKNDCLLAHLVPLLSACPNPDVKYNQMIRDHIDCRNSCRSIPITIRSYDNRIYNVFIDKKSMTNNTVSKDLLRISIERDMSIQCQMQARQERRYVKKFFLKINWKRLWQRYDLIIVGQQQHQNRINLRDNNSNEQLELYDNCCMEFISKC</sequence>
<dbReference type="EMBL" id="ASGP02000008">
    <property type="protein sequence ID" value="KAH9493562.1"/>
    <property type="molecule type" value="Genomic_DNA"/>
</dbReference>
<evidence type="ECO:0000313" key="1">
    <source>
        <dbReference type="EMBL" id="KAH9493562.1"/>
    </source>
</evidence>
<organism evidence="1 2">
    <name type="scientific">Dermatophagoides farinae</name>
    <name type="common">American house dust mite</name>
    <dbReference type="NCBI Taxonomy" id="6954"/>
    <lineage>
        <taxon>Eukaryota</taxon>
        <taxon>Metazoa</taxon>
        <taxon>Ecdysozoa</taxon>
        <taxon>Arthropoda</taxon>
        <taxon>Chelicerata</taxon>
        <taxon>Arachnida</taxon>
        <taxon>Acari</taxon>
        <taxon>Acariformes</taxon>
        <taxon>Sarcoptiformes</taxon>
        <taxon>Astigmata</taxon>
        <taxon>Psoroptidia</taxon>
        <taxon>Analgoidea</taxon>
        <taxon>Pyroglyphidae</taxon>
        <taxon>Dermatophagoidinae</taxon>
        <taxon>Dermatophagoides</taxon>
    </lineage>
</organism>
<gene>
    <name evidence="1" type="ORF">DERF_014301</name>
</gene>
<reference evidence="1" key="2">
    <citation type="journal article" date="2022" name="Res Sq">
        <title>Comparative Genomics Reveals Insights into the Divergent Evolution of Astigmatic Mites and Household Pest Adaptations.</title>
        <authorList>
            <person name="Xiong Q."/>
            <person name="Wan A.T.-Y."/>
            <person name="Liu X.-Y."/>
            <person name="Fung C.S.-H."/>
            <person name="Xiao X."/>
            <person name="Malainual N."/>
            <person name="Hou J."/>
            <person name="Wang L."/>
            <person name="Wang M."/>
            <person name="Yang K."/>
            <person name="Cui Y."/>
            <person name="Leung E."/>
            <person name="Nong W."/>
            <person name="Shin S.-K."/>
            <person name="Au S."/>
            <person name="Jeong K.Y."/>
            <person name="Chew F.T."/>
            <person name="Hui J."/>
            <person name="Leung T.F."/>
            <person name="Tungtrongchitr A."/>
            <person name="Zhong N."/>
            <person name="Liu Z."/>
            <person name="Tsui S."/>
        </authorList>
    </citation>
    <scope>NUCLEOTIDE SEQUENCE</scope>
    <source>
        <strain evidence="1">Derf</strain>
        <tissue evidence="1">Whole organism</tissue>
    </source>
</reference>
<reference evidence="1" key="1">
    <citation type="submission" date="2013-05" db="EMBL/GenBank/DDBJ databases">
        <authorList>
            <person name="Yim A.K.Y."/>
            <person name="Chan T.F."/>
            <person name="Ji K.M."/>
            <person name="Liu X.Y."/>
            <person name="Zhou J.W."/>
            <person name="Li R.Q."/>
            <person name="Yang K.Y."/>
            <person name="Li J."/>
            <person name="Li M."/>
            <person name="Law P.T.W."/>
            <person name="Wu Y.L."/>
            <person name="Cai Z.L."/>
            <person name="Qin H."/>
            <person name="Bao Y."/>
            <person name="Leung R.K.K."/>
            <person name="Ng P.K.S."/>
            <person name="Zou J."/>
            <person name="Zhong X.J."/>
            <person name="Ran P.X."/>
            <person name="Zhong N.S."/>
            <person name="Liu Z.G."/>
            <person name="Tsui S.K.W."/>
        </authorList>
    </citation>
    <scope>NUCLEOTIDE SEQUENCE</scope>
    <source>
        <strain evidence="1">Derf</strain>
        <tissue evidence="1">Whole organism</tissue>
    </source>
</reference>
<evidence type="ECO:0000313" key="2">
    <source>
        <dbReference type="Proteomes" id="UP000790347"/>
    </source>
</evidence>
<proteinExistence type="predicted"/>
<name>A0A922HLM0_DERFA</name>
<comment type="caution">
    <text evidence="1">The sequence shown here is derived from an EMBL/GenBank/DDBJ whole genome shotgun (WGS) entry which is preliminary data.</text>
</comment>
<dbReference type="Proteomes" id="UP000790347">
    <property type="component" value="Unassembled WGS sequence"/>
</dbReference>
<protein>
    <submittedName>
        <fullName evidence="1">Uncharacterized protein</fullName>
    </submittedName>
</protein>
<accession>A0A922HLM0</accession>
<keyword evidence="2" id="KW-1185">Reference proteome</keyword>